<feature type="transmembrane region" description="Helical" evidence="2">
    <location>
        <begin position="50"/>
        <end position="72"/>
    </location>
</feature>
<sequence length="411" mass="44399">MLKPQLCPIMFHSSSVHMPNRRGRPRCGFRSFMPTTSLNRQDSKEPLRRGILFSSVAFVLLLIGVLLTWLGLNEPFSNKISMTGPLLIVIALLVLLLSVRQFMLARKRNRAINGTVQMDAIGTGGTTVDVEDEDGNIATVVVEAWDTEEPLREEIRNPGELAPPAYIDISQSCTSMCPSFVSHEDHNEAPPTYEETCRGTYLSGSENSLSQPGPRNDSLQSSHRGSVLAHPPEYALTQQVPDAEHDGVEAGRRRQESQGSNILSPANSGALMAQAAVRRHRQTLPPLTLVDSCDQRPMLQPASPSITNVAGNAVANACVRPPSPKNVSPSSHMQSPDSGHLAATAPPTPVPPGVLPMAEKDEAQTWSRRSFSSIPSYTCLLSKSGEVSAQVFDTSSIIQGLIPHSVNFSGS</sequence>
<feature type="compositionally biased region" description="Polar residues" evidence="1">
    <location>
        <begin position="202"/>
        <end position="224"/>
    </location>
</feature>
<accession>A0A3S1C0U9</accession>
<comment type="caution">
    <text evidence="3">The sequence shown here is derived from an EMBL/GenBank/DDBJ whole genome shotgun (WGS) entry which is preliminary data.</text>
</comment>
<dbReference type="EMBL" id="RQTK01000423">
    <property type="protein sequence ID" value="RUS79887.1"/>
    <property type="molecule type" value="Genomic_DNA"/>
</dbReference>
<keyword evidence="4" id="KW-1185">Reference proteome</keyword>
<reference evidence="3 4" key="1">
    <citation type="submission" date="2019-01" db="EMBL/GenBank/DDBJ databases">
        <title>A draft genome assembly of the solar-powered sea slug Elysia chlorotica.</title>
        <authorList>
            <person name="Cai H."/>
            <person name="Li Q."/>
            <person name="Fang X."/>
            <person name="Li J."/>
            <person name="Curtis N.E."/>
            <person name="Altenburger A."/>
            <person name="Shibata T."/>
            <person name="Feng M."/>
            <person name="Maeda T."/>
            <person name="Schwartz J.A."/>
            <person name="Shigenobu S."/>
            <person name="Lundholm N."/>
            <person name="Nishiyama T."/>
            <person name="Yang H."/>
            <person name="Hasebe M."/>
            <person name="Li S."/>
            <person name="Pierce S.K."/>
            <person name="Wang J."/>
        </authorList>
    </citation>
    <scope>NUCLEOTIDE SEQUENCE [LARGE SCALE GENOMIC DNA]</scope>
    <source>
        <strain evidence="3">EC2010</strain>
        <tissue evidence="3">Whole organism of an adult</tissue>
    </source>
</reference>
<evidence type="ECO:0000256" key="1">
    <source>
        <dbReference type="SAM" id="MobiDB-lite"/>
    </source>
</evidence>
<feature type="non-terminal residue" evidence="3">
    <location>
        <position position="411"/>
    </location>
</feature>
<feature type="region of interest" description="Disordered" evidence="1">
    <location>
        <begin position="183"/>
        <end position="265"/>
    </location>
</feature>
<proteinExistence type="predicted"/>
<name>A0A3S1C0U9_ELYCH</name>
<dbReference type="OrthoDB" id="6096364at2759"/>
<feature type="transmembrane region" description="Helical" evidence="2">
    <location>
        <begin position="84"/>
        <end position="103"/>
    </location>
</feature>
<evidence type="ECO:0000313" key="4">
    <source>
        <dbReference type="Proteomes" id="UP000271974"/>
    </source>
</evidence>
<gene>
    <name evidence="3" type="ORF">EGW08_012365</name>
</gene>
<evidence type="ECO:0000256" key="2">
    <source>
        <dbReference type="SAM" id="Phobius"/>
    </source>
</evidence>
<keyword evidence="2" id="KW-0812">Transmembrane</keyword>
<keyword evidence="2" id="KW-1133">Transmembrane helix</keyword>
<feature type="region of interest" description="Disordered" evidence="1">
    <location>
        <begin position="320"/>
        <end position="362"/>
    </location>
</feature>
<dbReference type="AlphaFoldDB" id="A0A3S1C0U9"/>
<evidence type="ECO:0000313" key="3">
    <source>
        <dbReference type="EMBL" id="RUS79887.1"/>
    </source>
</evidence>
<organism evidence="3 4">
    <name type="scientific">Elysia chlorotica</name>
    <name type="common">Eastern emerald elysia</name>
    <name type="synonym">Sea slug</name>
    <dbReference type="NCBI Taxonomy" id="188477"/>
    <lineage>
        <taxon>Eukaryota</taxon>
        <taxon>Metazoa</taxon>
        <taxon>Spiralia</taxon>
        <taxon>Lophotrochozoa</taxon>
        <taxon>Mollusca</taxon>
        <taxon>Gastropoda</taxon>
        <taxon>Heterobranchia</taxon>
        <taxon>Euthyneura</taxon>
        <taxon>Panpulmonata</taxon>
        <taxon>Sacoglossa</taxon>
        <taxon>Placobranchoidea</taxon>
        <taxon>Plakobranchidae</taxon>
        <taxon>Elysia</taxon>
    </lineage>
</organism>
<dbReference type="Proteomes" id="UP000271974">
    <property type="component" value="Unassembled WGS sequence"/>
</dbReference>
<feature type="compositionally biased region" description="Basic and acidic residues" evidence="1">
    <location>
        <begin position="242"/>
        <end position="256"/>
    </location>
</feature>
<protein>
    <submittedName>
        <fullName evidence="3">Uncharacterized protein</fullName>
    </submittedName>
</protein>
<feature type="compositionally biased region" description="Polar residues" evidence="1">
    <location>
        <begin position="325"/>
        <end position="337"/>
    </location>
</feature>
<keyword evidence="2" id="KW-0472">Membrane</keyword>